<evidence type="ECO:0000313" key="1">
    <source>
        <dbReference type="Proteomes" id="UP000790787"/>
    </source>
</evidence>
<dbReference type="RefSeq" id="XP_075083300.1">
    <property type="nucleotide sequence ID" value="XM_075227199.1"/>
</dbReference>
<gene>
    <name evidence="2" type="primary">LOC142167046</name>
</gene>
<evidence type="ECO:0000313" key="2">
    <source>
        <dbReference type="RefSeq" id="XP_075083300.1"/>
    </source>
</evidence>
<name>A0AC58SEA9_TOBAC</name>
<organism evidence="1 2">
    <name type="scientific">Nicotiana tabacum</name>
    <name type="common">Common tobacco</name>
    <dbReference type="NCBI Taxonomy" id="4097"/>
    <lineage>
        <taxon>Eukaryota</taxon>
        <taxon>Viridiplantae</taxon>
        <taxon>Streptophyta</taxon>
        <taxon>Embryophyta</taxon>
        <taxon>Tracheophyta</taxon>
        <taxon>Spermatophyta</taxon>
        <taxon>Magnoliopsida</taxon>
        <taxon>eudicotyledons</taxon>
        <taxon>Gunneridae</taxon>
        <taxon>Pentapetalae</taxon>
        <taxon>asterids</taxon>
        <taxon>lamiids</taxon>
        <taxon>Solanales</taxon>
        <taxon>Solanaceae</taxon>
        <taxon>Nicotianoideae</taxon>
        <taxon>Nicotianeae</taxon>
        <taxon>Nicotiana</taxon>
    </lineage>
</organism>
<protein>
    <submittedName>
        <fullName evidence="2">Uncharacterized protein LOC142167046</fullName>
    </submittedName>
</protein>
<sequence length="508" mass="56921">MSNTVDQEAIASVVASGGGNSQASLGIDYNHPLFLHPLDVSDIQVISFQLTGIENYSIWFRSTRISLLGRNKLEFVDGSCKKEDFSKAMGNHWERVNVIVLSWIMSSFAKGLLGGIMYATNAQAIWEEFYFSKLKDLWEEFEALVRAPSCNCEKSKEFRLQLQKLKLFQFLMGLNDSYAQARSQILLMTPISSVNQAYSMVISDESQKSVKNVTGILSANPAVMLENYEVAMFTRNGGGNQNHKFKKNYNLPCEVCKLFIVPVDSCTSQASQNSGYNDFSQAIFPLTKPRVDYSDMQHKSDTLNGQNTNTVPKLFTKEQYNQFLQMINKEEATSTYSANTSGATNHMVSSLRCLNSDTIIKSEIPKKVFLPNGDVSLVTHDLLSGKVKGVGREKDGLYLFVTGAKEGTKIARLNVQDSDCRINSNEADIKLWHSRLGHVSISVMKKLLFLSQEAIANRLANCKVCPCAKQTWLPFPNNRIRTNKYFELVHMDVGGLTKSLLLMDINTF</sequence>
<keyword evidence="1" id="KW-1185">Reference proteome</keyword>
<reference evidence="1" key="1">
    <citation type="journal article" date="2014" name="Nat. Commun.">
        <title>The tobacco genome sequence and its comparison with those of tomato and potato.</title>
        <authorList>
            <person name="Sierro N."/>
            <person name="Battey J.N."/>
            <person name="Ouadi S."/>
            <person name="Bakaher N."/>
            <person name="Bovet L."/>
            <person name="Willig A."/>
            <person name="Goepfert S."/>
            <person name="Peitsch M.C."/>
            <person name="Ivanov N.V."/>
        </authorList>
    </citation>
    <scope>NUCLEOTIDE SEQUENCE [LARGE SCALE GENOMIC DNA]</scope>
</reference>
<accession>A0AC58SEA9</accession>
<dbReference type="Proteomes" id="UP000790787">
    <property type="component" value="Chromosome 12"/>
</dbReference>
<reference evidence="2" key="2">
    <citation type="submission" date="2025-08" db="UniProtKB">
        <authorList>
            <consortium name="RefSeq"/>
        </authorList>
    </citation>
    <scope>IDENTIFICATION</scope>
    <source>
        <tissue evidence="2">Leaf</tissue>
    </source>
</reference>
<proteinExistence type="predicted"/>